<dbReference type="Gene3D" id="3.30.300.30">
    <property type="match status" value="1"/>
</dbReference>
<evidence type="ECO:0000256" key="2">
    <source>
        <dbReference type="ARBA" id="ARBA00022598"/>
    </source>
</evidence>
<comment type="similarity">
    <text evidence="1">Belongs to the ATP-dependent AMP-binding enzyme family.</text>
</comment>
<feature type="domain" description="AMP-binding enzyme C-terminal" evidence="4">
    <location>
        <begin position="462"/>
        <end position="545"/>
    </location>
</feature>
<dbReference type="SUPFAM" id="SSF56801">
    <property type="entry name" value="Acetyl-CoA synthetase-like"/>
    <property type="match status" value="1"/>
</dbReference>
<evidence type="ECO:0008006" key="7">
    <source>
        <dbReference type="Google" id="ProtNLM"/>
    </source>
</evidence>
<protein>
    <recommendedName>
        <fullName evidence="7">Acetyl-CoA synthetase-like protein</fullName>
    </recommendedName>
</protein>
<keyword evidence="6" id="KW-1185">Reference proteome</keyword>
<name>A0A9P8CTY9_9HYPO</name>
<evidence type="ECO:0000313" key="6">
    <source>
        <dbReference type="Proteomes" id="UP000887229"/>
    </source>
</evidence>
<feature type="domain" description="AMP-dependent synthetase/ligase" evidence="3">
    <location>
        <begin position="38"/>
        <end position="413"/>
    </location>
</feature>
<dbReference type="GeneID" id="70290705"/>
<accession>A0A9P8CTY9</accession>
<dbReference type="Gene3D" id="3.40.50.12780">
    <property type="entry name" value="N-terminal domain of ligase-like"/>
    <property type="match status" value="1"/>
</dbReference>
<evidence type="ECO:0000259" key="4">
    <source>
        <dbReference type="Pfam" id="PF13193"/>
    </source>
</evidence>
<dbReference type="RefSeq" id="XP_046122731.1">
    <property type="nucleotide sequence ID" value="XM_046259802.1"/>
</dbReference>
<evidence type="ECO:0000256" key="1">
    <source>
        <dbReference type="ARBA" id="ARBA00006432"/>
    </source>
</evidence>
<dbReference type="EMBL" id="MU251242">
    <property type="protein sequence ID" value="KAG9258807.1"/>
    <property type="molecule type" value="Genomic_DNA"/>
</dbReference>
<dbReference type="InterPro" id="IPR025110">
    <property type="entry name" value="AMP-bd_C"/>
</dbReference>
<organism evidence="5 6">
    <name type="scientific">Emericellopsis atlantica</name>
    <dbReference type="NCBI Taxonomy" id="2614577"/>
    <lineage>
        <taxon>Eukaryota</taxon>
        <taxon>Fungi</taxon>
        <taxon>Dikarya</taxon>
        <taxon>Ascomycota</taxon>
        <taxon>Pezizomycotina</taxon>
        <taxon>Sordariomycetes</taxon>
        <taxon>Hypocreomycetidae</taxon>
        <taxon>Hypocreales</taxon>
        <taxon>Bionectriaceae</taxon>
        <taxon>Emericellopsis</taxon>
    </lineage>
</organism>
<dbReference type="InterPro" id="IPR042099">
    <property type="entry name" value="ANL_N_sf"/>
</dbReference>
<reference evidence="5" key="1">
    <citation type="journal article" date="2021" name="IMA Fungus">
        <title>Genomic characterization of three marine fungi, including Emericellopsis atlantica sp. nov. with signatures of a generalist lifestyle and marine biomass degradation.</title>
        <authorList>
            <person name="Hagestad O.C."/>
            <person name="Hou L."/>
            <person name="Andersen J.H."/>
            <person name="Hansen E.H."/>
            <person name="Altermark B."/>
            <person name="Li C."/>
            <person name="Kuhnert E."/>
            <person name="Cox R.J."/>
            <person name="Crous P.W."/>
            <person name="Spatafora J.W."/>
            <person name="Lail K."/>
            <person name="Amirebrahimi M."/>
            <person name="Lipzen A."/>
            <person name="Pangilinan J."/>
            <person name="Andreopoulos W."/>
            <person name="Hayes R.D."/>
            <person name="Ng V."/>
            <person name="Grigoriev I.V."/>
            <person name="Jackson S.A."/>
            <person name="Sutton T.D.S."/>
            <person name="Dobson A.D.W."/>
            <person name="Rama T."/>
        </authorList>
    </citation>
    <scope>NUCLEOTIDE SEQUENCE</scope>
    <source>
        <strain evidence="5">TS7</strain>
    </source>
</reference>
<evidence type="ECO:0000313" key="5">
    <source>
        <dbReference type="EMBL" id="KAG9258807.1"/>
    </source>
</evidence>
<sequence>MIYNLGNEVDVPQVDLLTFLFESRHCAAQESTPLHADADNAATTYTKADSRVIAQQVAHFLRENYGIGKKRTGEDIVVSFCNGQAALPLLFYGIVGAQGIYSAASTYLSVEQLASQIADGPGKLLVCSEDVKDTAVAAAAIVGLPLRNVLVLTTSPTPALTSVDSSTSWSFAPGQNTLSWPVITDPSLLASTTICLVYTSGTTGQPKGVRISHANMVSEAFLPAYINRPVWDQWAAEGKPFQSRTLAHLGCAHISGVQGYFVNPFYDGGLVYWMPKFDMMAFLKYNATLQITTFFSLPRVFAAVAFLPSITDQLKSLRIAYSGGWPLDSRVYHTQKLGGEGVMKTLLSQTWGATETTGASTHMPPSRRDVTGSVGGFLPNMLMRLVDEEGKDVPVGQQGEAWLRGPIITQGYHNNAEADQKAFHKGWYRTGDLVEIRDDLIYVKGRVKEMIRVQGQYVAPAELEGVIVQYPGVADAAVLGVASQEEDVAEIQVPQALVVMRPGTEMADDTPQLIQQFVADKVQEHQQLRGGVKFVDALPRHVSGKLLRDKLPELL</sequence>
<gene>
    <name evidence="5" type="ORF">F5Z01DRAFT_4446</name>
</gene>
<comment type="caution">
    <text evidence="5">The sequence shown here is derived from an EMBL/GenBank/DDBJ whole genome shotgun (WGS) entry which is preliminary data.</text>
</comment>
<proteinExistence type="inferred from homology"/>
<keyword evidence="2" id="KW-0436">Ligase</keyword>
<dbReference type="Proteomes" id="UP000887229">
    <property type="component" value="Unassembled WGS sequence"/>
</dbReference>
<dbReference type="Pfam" id="PF00501">
    <property type="entry name" value="AMP-binding"/>
    <property type="match status" value="1"/>
</dbReference>
<evidence type="ECO:0000259" key="3">
    <source>
        <dbReference type="Pfam" id="PF00501"/>
    </source>
</evidence>
<dbReference type="Pfam" id="PF13193">
    <property type="entry name" value="AMP-binding_C"/>
    <property type="match status" value="1"/>
</dbReference>
<dbReference type="AlphaFoldDB" id="A0A9P8CTY9"/>
<dbReference type="GO" id="GO:0019748">
    <property type="term" value="P:secondary metabolic process"/>
    <property type="evidence" value="ECO:0007669"/>
    <property type="project" value="TreeGrafter"/>
</dbReference>
<dbReference type="PANTHER" id="PTHR24096">
    <property type="entry name" value="LONG-CHAIN-FATTY-ACID--COA LIGASE"/>
    <property type="match status" value="1"/>
</dbReference>
<dbReference type="OrthoDB" id="6509636at2759"/>
<dbReference type="PROSITE" id="PS00455">
    <property type="entry name" value="AMP_BINDING"/>
    <property type="match status" value="1"/>
</dbReference>
<dbReference type="InterPro" id="IPR020845">
    <property type="entry name" value="AMP-binding_CS"/>
</dbReference>
<dbReference type="InterPro" id="IPR000873">
    <property type="entry name" value="AMP-dep_synth/lig_dom"/>
</dbReference>
<dbReference type="PANTHER" id="PTHR24096:SF149">
    <property type="entry name" value="AMP-BINDING DOMAIN-CONTAINING PROTEIN-RELATED"/>
    <property type="match status" value="1"/>
</dbReference>
<dbReference type="GO" id="GO:0016405">
    <property type="term" value="F:CoA-ligase activity"/>
    <property type="evidence" value="ECO:0007669"/>
    <property type="project" value="TreeGrafter"/>
</dbReference>
<dbReference type="InterPro" id="IPR045851">
    <property type="entry name" value="AMP-bd_C_sf"/>
</dbReference>